<comment type="caution">
    <text evidence="5">The sequence shown here is derived from an EMBL/GenBank/DDBJ whole genome shotgun (WGS) entry which is preliminary data.</text>
</comment>
<dbReference type="PANTHER" id="PTHR30590:SF3">
    <property type="entry name" value="HYPOTHETICAL MEMBRANE SPANNING PROTEIN"/>
    <property type="match status" value="1"/>
</dbReference>
<feature type="transmembrane region" description="Helical" evidence="2">
    <location>
        <begin position="71"/>
        <end position="89"/>
    </location>
</feature>
<evidence type="ECO:0000313" key="6">
    <source>
        <dbReference type="Proteomes" id="UP001596074"/>
    </source>
</evidence>
<dbReference type="Proteomes" id="UP001596074">
    <property type="component" value="Unassembled WGS sequence"/>
</dbReference>
<evidence type="ECO:0000259" key="3">
    <source>
        <dbReference type="Pfam" id="PF04235"/>
    </source>
</evidence>
<reference evidence="6" key="1">
    <citation type="journal article" date="2019" name="Int. J. Syst. Evol. Microbiol.">
        <title>The Global Catalogue of Microorganisms (GCM) 10K type strain sequencing project: providing services to taxonomists for standard genome sequencing and annotation.</title>
        <authorList>
            <consortium name="The Broad Institute Genomics Platform"/>
            <consortium name="The Broad Institute Genome Sequencing Center for Infectious Disease"/>
            <person name="Wu L."/>
            <person name="Ma J."/>
        </authorList>
    </citation>
    <scope>NUCLEOTIDE SEQUENCE [LARGE SCALE GENOMIC DNA]</scope>
    <source>
        <strain evidence="6">KCTC 42087</strain>
    </source>
</reference>
<dbReference type="Pfam" id="PF07786">
    <property type="entry name" value="HGSNAT_cat"/>
    <property type="match status" value="1"/>
</dbReference>
<dbReference type="EMBL" id="JBHSON010000030">
    <property type="protein sequence ID" value="MFC5748245.1"/>
    <property type="molecule type" value="Genomic_DNA"/>
</dbReference>
<sequence length="411" mass="43876">MKAGAEPVRRGLHPLHRPPTRSSPPLPPERRLVGLDLARGLAVLGMFAAHVGPDFEDGPAGAVLQVTHGRSAALFALLAGVTMMIISGRRRPKTGREGRQAAVKIAIRAVILIALGTALAMLPTPVDAILAYYGLLFLLALPLVRLRARTLAIIAAVLAVVGPLLSYGLLTVLNDQTWAQSWQQAIDAHDPIKRLCDTGVLDLLLTGTYPAMTWMPYIVSGMALGRLDLQAARVRHRLAALGAALALVGYGTSYLVYHAFPAVREALATSGWYESGPPTWWQGPESGTVDTSTPALLLVAAPHSGTSFEVIGNTGVAIAVIAGAFTVLQWSRAHRLLHPLIAAGTMSLTLYTVQIIVLAALDSDDSYGSLHVLSVFVVTALVSAVLWTRHFRRGPLEYLVNTATRAARHVR</sequence>
<evidence type="ECO:0000259" key="4">
    <source>
        <dbReference type="Pfam" id="PF07786"/>
    </source>
</evidence>
<evidence type="ECO:0000256" key="2">
    <source>
        <dbReference type="SAM" id="Phobius"/>
    </source>
</evidence>
<dbReference type="PANTHER" id="PTHR30590">
    <property type="entry name" value="INNER MEMBRANE PROTEIN"/>
    <property type="match status" value="1"/>
</dbReference>
<feature type="transmembrane region" description="Helical" evidence="2">
    <location>
        <begin position="310"/>
        <end position="328"/>
    </location>
</feature>
<keyword evidence="2" id="KW-0472">Membrane</keyword>
<evidence type="ECO:0000256" key="1">
    <source>
        <dbReference type="SAM" id="MobiDB-lite"/>
    </source>
</evidence>
<proteinExistence type="predicted"/>
<dbReference type="InterPro" id="IPR012429">
    <property type="entry name" value="HGSNAT_cat"/>
</dbReference>
<name>A0ABW1A4V1_9ACTN</name>
<feature type="transmembrane region" description="Helical" evidence="2">
    <location>
        <begin position="151"/>
        <end position="170"/>
    </location>
</feature>
<feature type="transmembrane region" description="Helical" evidence="2">
    <location>
        <begin position="32"/>
        <end position="51"/>
    </location>
</feature>
<keyword evidence="6" id="KW-1185">Reference proteome</keyword>
<feature type="transmembrane region" description="Helical" evidence="2">
    <location>
        <begin position="367"/>
        <end position="387"/>
    </location>
</feature>
<keyword evidence="2" id="KW-1133">Transmembrane helix</keyword>
<dbReference type="Pfam" id="PF04235">
    <property type="entry name" value="DUF418"/>
    <property type="match status" value="1"/>
</dbReference>
<dbReference type="InterPro" id="IPR052529">
    <property type="entry name" value="Bact_Transport_Assoc"/>
</dbReference>
<gene>
    <name evidence="5" type="ORF">ACFPZN_21670</name>
</gene>
<evidence type="ECO:0000313" key="5">
    <source>
        <dbReference type="EMBL" id="MFC5748245.1"/>
    </source>
</evidence>
<feature type="transmembrane region" description="Helical" evidence="2">
    <location>
        <begin position="340"/>
        <end position="361"/>
    </location>
</feature>
<organism evidence="5 6">
    <name type="scientific">Actinomadura rugatobispora</name>
    <dbReference type="NCBI Taxonomy" id="1994"/>
    <lineage>
        <taxon>Bacteria</taxon>
        <taxon>Bacillati</taxon>
        <taxon>Actinomycetota</taxon>
        <taxon>Actinomycetes</taxon>
        <taxon>Streptosporangiales</taxon>
        <taxon>Thermomonosporaceae</taxon>
        <taxon>Actinomadura</taxon>
    </lineage>
</organism>
<feature type="transmembrane region" description="Helical" evidence="2">
    <location>
        <begin position="128"/>
        <end position="144"/>
    </location>
</feature>
<feature type="region of interest" description="Disordered" evidence="1">
    <location>
        <begin position="1"/>
        <end position="29"/>
    </location>
</feature>
<dbReference type="RefSeq" id="WP_378283894.1">
    <property type="nucleotide sequence ID" value="NZ_JBHSON010000030.1"/>
</dbReference>
<feature type="transmembrane region" description="Helical" evidence="2">
    <location>
        <begin position="209"/>
        <end position="227"/>
    </location>
</feature>
<feature type="domain" description="DUF418" evidence="3">
    <location>
        <begin position="304"/>
        <end position="405"/>
    </location>
</feature>
<feature type="domain" description="Heparan-alpha-glucosaminide N-acetyltransferase catalytic" evidence="4">
    <location>
        <begin position="31"/>
        <end position="231"/>
    </location>
</feature>
<accession>A0ABW1A4V1</accession>
<keyword evidence="2" id="KW-0812">Transmembrane</keyword>
<feature type="compositionally biased region" description="Basic residues" evidence="1">
    <location>
        <begin position="10"/>
        <end position="19"/>
    </location>
</feature>
<feature type="transmembrane region" description="Helical" evidence="2">
    <location>
        <begin position="101"/>
        <end position="122"/>
    </location>
</feature>
<feature type="transmembrane region" description="Helical" evidence="2">
    <location>
        <begin position="239"/>
        <end position="260"/>
    </location>
</feature>
<dbReference type="InterPro" id="IPR007349">
    <property type="entry name" value="DUF418"/>
</dbReference>
<protein>
    <submittedName>
        <fullName evidence="5">DUF418 domain-containing protein</fullName>
    </submittedName>
</protein>